<feature type="compositionally biased region" description="Basic residues" evidence="1">
    <location>
        <begin position="157"/>
        <end position="168"/>
    </location>
</feature>
<dbReference type="AlphaFoldDB" id="A0AA36I8H1"/>
<keyword evidence="3" id="KW-1185">Reference proteome</keyword>
<protein>
    <submittedName>
        <fullName evidence="2">Uncharacterized protein</fullName>
    </submittedName>
</protein>
<dbReference type="EMBL" id="CAUJNA010000970">
    <property type="protein sequence ID" value="CAJ1383022.1"/>
    <property type="molecule type" value="Genomic_DNA"/>
</dbReference>
<gene>
    <name evidence="2" type="ORF">EVOR1521_LOCUS10256</name>
</gene>
<accession>A0AA36I8H1</accession>
<evidence type="ECO:0000256" key="1">
    <source>
        <dbReference type="SAM" id="MobiDB-lite"/>
    </source>
</evidence>
<evidence type="ECO:0000313" key="2">
    <source>
        <dbReference type="EMBL" id="CAJ1383022.1"/>
    </source>
</evidence>
<name>A0AA36I8H1_9DINO</name>
<proteinExistence type="predicted"/>
<evidence type="ECO:0000313" key="3">
    <source>
        <dbReference type="Proteomes" id="UP001178507"/>
    </source>
</evidence>
<reference evidence="2" key="1">
    <citation type="submission" date="2023-08" db="EMBL/GenBank/DDBJ databases">
        <authorList>
            <person name="Chen Y."/>
            <person name="Shah S."/>
            <person name="Dougan E. K."/>
            <person name="Thang M."/>
            <person name="Chan C."/>
        </authorList>
    </citation>
    <scope>NUCLEOTIDE SEQUENCE</scope>
</reference>
<sequence>MPKRKSDCAHEELHPRAQALKELPRQALLGFRRELALQPFPQALCHLQEWPRLVDELRDVEAKLVAEAVALALGGDIWCWALPSTVEEVDAAQGALKTMLEDGRQRLLAALRNGDNFCAAVKQHCGKKDGQALMRLGKTRVMWLLGASPEEGIEWTKRKRRRPRRKGKQVTEAESEESFSSEKNEPSEAKKTHDATLQFLRSIREKRNAKMQETTC</sequence>
<feature type="region of interest" description="Disordered" evidence="1">
    <location>
        <begin position="156"/>
        <end position="196"/>
    </location>
</feature>
<organism evidence="2 3">
    <name type="scientific">Effrenium voratum</name>
    <dbReference type="NCBI Taxonomy" id="2562239"/>
    <lineage>
        <taxon>Eukaryota</taxon>
        <taxon>Sar</taxon>
        <taxon>Alveolata</taxon>
        <taxon>Dinophyceae</taxon>
        <taxon>Suessiales</taxon>
        <taxon>Symbiodiniaceae</taxon>
        <taxon>Effrenium</taxon>
    </lineage>
</organism>
<feature type="compositionally biased region" description="Basic and acidic residues" evidence="1">
    <location>
        <begin position="180"/>
        <end position="194"/>
    </location>
</feature>
<dbReference type="Proteomes" id="UP001178507">
    <property type="component" value="Unassembled WGS sequence"/>
</dbReference>
<comment type="caution">
    <text evidence="2">The sequence shown here is derived from an EMBL/GenBank/DDBJ whole genome shotgun (WGS) entry which is preliminary data.</text>
</comment>